<evidence type="ECO:0000313" key="4">
    <source>
        <dbReference type="Proteomes" id="UP000322110"/>
    </source>
</evidence>
<proteinExistence type="predicted"/>
<evidence type="ECO:0000256" key="1">
    <source>
        <dbReference type="ARBA" id="ARBA00023002"/>
    </source>
</evidence>
<evidence type="ECO:0000259" key="2">
    <source>
        <dbReference type="Pfam" id="PF01266"/>
    </source>
</evidence>
<organism evidence="3 4">
    <name type="scientific">Teichococcus oryzae</name>
    <dbReference type="NCBI Taxonomy" id="1608942"/>
    <lineage>
        <taxon>Bacteria</taxon>
        <taxon>Pseudomonadati</taxon>
        <taxon>Pseudomonadota</taxon>
        <taxon>Alphaproteobacteria</taxon>
        <taxon>Acetobacterales</taxon>
        <taxon>Roseomonadaceae</taxon>
        <taxon>Roseomonas</taxon>
    </lineage>
</organism>
<name>A0A5B2TEQ4_9PROT</name>
<sequence>MKPDLFTPDFVERPYWWELAPPPPAGSPQPLPGTADVVIIGGGIAGLSTAIELGRSGVKALVLDREAIGWGASSRNGGALSGAGSLGRARSDLHTLDARLLEEMVEEAESSFDEFETFLQREGVECFFRRTGRFVGAHAPKALDTLKRRAEMLNRTGRDTATILERGRVHEEVATDLYHGGLLIERAGSLHPGLYVQGLAKAAARLGAGLRGGVTVTGLEKDGARHRVRTSLGEVSAGQVMVATNGYTAEATPWHRRRLVPVASYMIATEPLGEERVRALLPRLRVYGDTKKVLYYFRPSPDFTRILFGGRASFLDADATRSAARLHGFLTGLMPDLAGMRVTHGWKGNVAFAFDYMPHVGQQDGVHYALGCNGSGVVTMTHLGRCAARQMLGAANRASAFSRMPFPTMPGYSGRPWFLPLVGASYQLRDRMDGWRSAPAKARP</sequence>
<dbReference type="OrthoDB" id="9815989at2"/>
<dbReference type="Proteomes" id="UP000322110">
    <property type="component" value="Unassembled WGS sequence"/>
</dbReference>
<dbReference type="GO" id="GO:0005737">
    <property type="term" value="C:cytoplasm"/>
    <property type="evidence" value="ECO:0007669"/>
    <property type="project" value="TreeGrafter"/>
</dbReference>
<dbReference type="AlphaFoldDB" id="A0A5B2TEQ4"/>
<dbReference type="Gene3D" id="3.50.50.60">
    <property type="entry name" value="FAD/NAD(P)-binding domain"/>
    <property type="match status" value="1"/>
</dbReference>
<dbReference type="Pfam" id="PF01266">
    <property type="entry name" value="DAO"/>
    <property type="match status" value="1"/>
</dbReference>
<evidence type="ECO:0000313" key="3">
    <source>
        <dbReference type="EMBL" id="KAA2212937.1"/>
    </source>
</evidence>
<keyword evidence="1" id="KW-0560">Oxidoreductase</keyword>
<dbReference type="EMBL" id="VUKA01000005">
    <property type="protein sequence ID" value="KAA2212937.1"/>
    <property type="molecule type" value="Genomic_DNA"/>
</dbReference>
<protein>
    <submittedName>
        <fullName evidence="3">FAD-binding oxidoreductase</fullName>
    </submittedName>
</protein>
<dbReference type="GO" id="GO:0016491">
    <property type="term" value="F:oxidoreductase activity"/>
    <property type="evidence" value="ECO:0007669"/>
    <property type="project" value="UniProtKB-KW"/>
</dbReference>
<dbReference type="PANTHER" id="PTHR13847:SF281">
    <property type="entry name" value="FAD DEPENDENT OXIDOREDUCTASE DOMAIN-CONTAINING PROTEIN"/>
    <property type="match status" value="1"/>
</dbReference>
<dbReference type="PANTHER" id="PTHR13847">
    <property type="entry name" value="SARCOSINE DEHYDROGENASE-RELATED"/>
    <property type="match status" value="1"/>
</dbReference>
<dbReference type="Gene3D" id="3.30.9.10">
    <property type="entry name" value="D-Amino Acid Oxidase, subunit A, domain 2"/>
    <property type="match status" value="1"/>
</dbReference>
<dbReference type="InterPro" id="IPR036188">
    <property type="entry name" value="FAD/NAD-bd_sf"/>
</dbReference>
<reference evidence="3 4" key="1">
    <citation type="journal article" date="2015" name="Int. J. Syst. Evol. Microbiol.">
        <title>Roseomonas oryzae sp. nov., isolated from paddy rhizosphere soil.</title>
        <authorList>
            <person name="Ramaprasad E.V."/>
            <person name="Sasikala Ch."/>
            <person name="Ramana Ch.V."/>
        </authorList>
    </citation>
    <scope>NUCLEOTIDE SEQUENCE [LARGE SCALE GENOMIC DNA]</scope>
    <source>
        <strain evidence="3 4">KCTC 42542</strain>
    </source>
</reference>
<keyword evidence="4" id="KW-1185">Reference proteome</keyword>
<dbReference type="RefSeq" id="WP_149812553.1">
    <property type="nucleotide sequence ID" value="NZ_VUKA01000005.1"/>
</dbReference>
<dbReference type="SUPFAM" id="SSF51905">
    <property type="entry name" value="FAD/NAD(P)-binding domain"/>
    <property type="match status" value="1"/>
</dbReference>
<dbReference type="InterPro" id="IPR006076">
    <property type="entry name" value="FAD-dep_OxRdtase"/>
</dbReference>
<comment type="caution">
    <text evidence="3">The sequence shown here is derived from an EMBL/GenBank/DDBJ whole genome shotgun (WGS) entry which is preliminary data.</text>
</comment>
<feature type="domain" description="FAD dependent oxidoreductase" evidence="2">
    <location>
        <begin position="36"/>
        <end position="389"/>
    </location>
</feature>
<gene>
    <name evidence="3" type="ORF">F0Q34_12485</name>
</gene>
<accession>A0A5B2TEQ4</accession>